<evidence type="ECO:0000256" key="2">
    <source>
        <dbReference type="ARBA" id="ARBA00022759"/>
    </source>
</evidence>
<keyword evidence="4" id="KW-0269">Exonuclease</keyword>
<dbReference type="OrthoDB" id="6143270at2759"/>
<proteinExistence type="predicted"/>
<organism evidence="7 8">
    <name type="scientific">Mytilus edulis</name>
    <name type="common">Blue mussel</name>
    <dbReference type="NCBI Taxonomy" id="6550"/>
    <lineage>
        <taxon>Eukaryota</taxon>
        <taxon>Metazoa</taxon>
        <taxon>Spiralia</taxon>
        <taxon>Lophotrochozoa</taxon>
        <taxon>Mollusca</taxon>
        <taxon>Bivalvia</taxon>
        <taxon>Autobranchia</taxon>
        <taxon>Pteriomorphia</taxon>
        <taxon>Mytilida</taxon>
        <taxon>Mytiloidea</taxon>
        <taxon>Mytilidae</taxon>
        <taxon>Mytilinae</taxon>
        <taxon>Mytilus</taxon>
    </lineage>
</organism>
<dbReference type="AlphaFoldDB" id="A0A8S3Q1E9"/>
<gene>
    <name evidence="7" type="ORF">MEDL_3779</name>
</gene>
<keyword evidence="8" id="KW-1185">Reference proteome</keyword>
<feature type="domain" description="SWIM-type" evidence="6">
    <location>
        <begin position="164"/>
        <end position="201"/>
    </location>
</feature>
<evidence type="ECO:0000256" key="4">
    <source>
        <dbReference type="ARBA" id="ARBA00022839"/>
    </source>
</evidence>
<dbReference type="GO" id="GO:0008270">
    <property type="term" value="F:zinc ion binding"/>
    <property type="evidence" value="ECO:0007669"/>
    <property type="project" value="UniProtKB-KW"/>
</dbReference>
<keyword evidence="5" id="KW-0479">Metal-binding</keyword>
<dbReference type="Proteomes" id="UP000683360">
    <property type="component" value="Unassembled WGS sequence"/>
</dbReference>
<dbReference type="InterPro" id="IPR034720">
    <property type="entry name" value="Viral_alk_exo"/>
</dbReference>
<dbReference type="GO" id="GO:0004527">
    <property type="term" value="F:exonuclease activity"/>
    <property type="evidence" value="ECO:0007669"/>
    <property type="project" value="UniProtKB-KW"/>
</dbReference>
<dbReference type="GO" id="GO:0004519">
    <property type="term" value="F:endonuclease activity"/>
    <property type="evidence" value="ECO:0007669"/>
    <property type="project" value="UniProtKB-KW"/>
</dbReference>
<name>A0A8S3Q1E9_MYTED</name>
<keyword evidence="5" id="KW-0863">Zinc-finger</keyword>
<keyword evidence="3" id="KW-0378">Hydrolase</keyword>
<evidence type="ECO:0000313" key="7">
    <source>
        <dbReference type="EMBL" id="CAG2188355.1"/>
    </source>
</evidence>
<dbReference type="InterPro" id="IPR007527">
    <property type="entry name" value="Znf_SWIM"/>
</dbReference>
<keyword evidence="5" id="KW-0862">Zinc</keyword>
<protein>
    <recommendedName>
        <fullName evidence="6">SWIM-type domain-containing protein</fullName>
    </recommendedName>
</protein>
<dbReference type="EMBL" id="CAJPWZ010000219">
    <property type="protein sequence ID" value="CAG2188355.1"/>
    <property type="molecule type" value="Genomic_DNA"/>
</dbReference>
<dbReference type="PROSITE" id="PS50966">
    <property type="entry name" value="ZF_SWIM"/>
    <property type="match status" value="1"/>
</dbReference>
<evidence type="ECO:0000256" key="5">
    <source>
        <dbReference type="PROSITE-ProRule" id="PRU00325"/>
    </source>
</evidence>
<evidence type="ECO:0000259" key="6">
    <source>
        <dbReference type="PROSITE" id="PS50966"/>
    </source>
</evidence>
<keyword evidence="1" id="KW-0540">Nuclease</keyword>
<evidence type="ECO:0000256" key="1">
    <source>
        <dbReference type="ARBA" id="ARBA00022722"/>
    </source>
</evidence>
<accession>A0A8S3Q1E9</accession>
<dbReference type="PANTHER" id="PTHR47526">
    <property type="entry name" value="ATP-DEPENDENT DNA HELICASE"/>
    <property type="match status" value="1"/>
</dbReference>
<sequence>MATRENLKKLSIDNLRKLATDLNINTTKVKKDDLVGSLLVHNVAETSLTPVRAVSEATNIGPGASGKENLPPFLSVHYSPLPPTFFESTPKPSFATIYNFMILRSRDDGGNVKNFKGLDRSVKHFDAGDIHEICFSRIDEVTFYLKCFCLASMKKQRYQVYVCVTVSTDQKTMTIDFAYCQCPIGLAQSCSHIGGLLFALSNSPSSKQQQEDKSCTSLPCQWKVPRSVNQKAQPLKCLDLSRPKINKDKQEKTTSIATFDPRHSTDRAPDINRALDHLSELKSVFPNSGMCSLWNIPDKAPEAMVVEEVTTTESPLLLAMRKMVFTSDNIPPVEISMELVTFIEKETCDQRQNQMWKDLHIGRITSSMFGDILRCHSSQEYLVKQILEGSSLDRYTSAFN</sequence>
<comment type="caution">
    <text evidence="7">The sequence shown here is derived from an EMBL/GenBank/DDBJ whole genome shotgun (WGS) entry which is preliminary data.</text>
</comment>
<dbReference type="Pfam" id="PF01771">
    <property type="entry name" value="Viral_alk_exo"/>
    <property type="match status" value="1"/>
</dbReference>
<evidence type="ECO:0000256" key="3">
    <source>
        <dbReference type="ARBA" id="ARBA00022801"/>
    </source>
</evidence>
<reference evidence="7" key="1">
    <citation type="submission" date="2021-03" db="EMBL/GenBank/DDBJ databases">
        <authorList>
            <person name="Bekaert M."/>
        </authorList>
    </citation>
    <scope>NUCLEOTIDE SEQUENCE</scope>
</reference>
<dbReference type="PANTHER" id="PTHR47526:SF3">
    <property type="entry name" value="PHD-TYPE DOMAIN-CONTAINING PROTEIN"/>
    <property type="match status" value="1"/>
</dbReference>
<evidence type="ECO:0000313" key="8">
    <source>
        <dbReference type="Proteomes" id="UP000683360"/>
    </source>
</evidence>
<keyword evidence="2" id="KW-0255">Endonuclease</keyword>